<dbReference type="Proteomes" id="UP000535589">
    <property type="component" value="Unassembled WGS sequence"/>
</dbReference>
<evidence type="ECO:0000256" key="4">
    <source>
        <dbReference type="RuleBase" id="RU003744"/>
    </source>
</evidence>
<comment type="similarity">
    <text evidence="2 4">Belongs to the bacterial solute-binding protein 3 family.</text>
</comment>
<dbReference type="PROSITE" id="PS01039">
    <property type="entry name" value="SBP_BACTERIAL_3"/>
    <property type="match status" value="1"/>
</dbReference>
<dbReference type="PANTHER" id="PTHR35936">
    <property type="entry name" value="MEMBRANE-BOUND LYTIC MUREIN TRANSGLYCOSYLASE F"/>
    <property type="match status" value="1"/>
</dbReference>
<protein>
    <submittedName>
        <fullName evidence="7">Transporter substrate-binding domain-containing protein</fullName>
    </submittedName>
</protein>
<dbReference type="EMBL" id="JABAIK010000001">
    <property type="protein sequence ID" value="NLS11323.1"/>
    <property type="molecule type" value="Genomic_DNA"/>
</dbReference>
<comment type="subcellular location">
    <subcellularLocation>
        <location evidence="1">Cell envelope</location>
    </subcellularLocation>
</comment>
<dbReference type="Pfam" id="PF00497">
    <property type="entry name" value="SBP_bac_3"/>
    <property type="match status" value="1"/>
</dbReference>
<keyword evidence="5" id="KW-0812">Transmembrane</keyword>
<keyword evidence="3" id="KW-0732">Signal</keyword>
<reference evidence="7 8" key="1">
    <citation type="submission" date="2020-04" db="EMBL/GenBank/DDBJ databases">
        <title>Vibrio sp. SM6, a novel species isolated from seawater.</title>
        <authorList>
            <person name="Wang X."/>
        </authorList>
    </citation>
    <scope>NUCLEOTIDE SEQUENCE [LARGE SCALE GENOMIC DNA]</scope>
    <source>
        <strain evidence="7 8">SM6</strain>
    </source>
</reference>
<sequence length="296" mass="33186">MQGLSCANAIVTWYRVALFFFIFSAVFTSSFAIAETKTVRFGVDGRYPPFSWQEVDGSLRGFDIDLARALCDEMQVNCRFEVRRWPQLIPGLINHEYDAIIAAMSITASRKERIAFSQAYAQIPSRFVATKSMNISIGNLANAKVGVQSGTTHDAYLRDNYWSASESGRPLIEGATKEAEEYGEQNKAITVVRFNTFDEARDALIEGKVDVLLGDAQVLAQTILNQPMGHQFHFIGPWLTETTWFGEGFGIGVRKNDAALKHALDNALNQLNKKAIYQEIAENYFSFEITPNHFGR</sequence>
<evidence type="ECO:0000259" key="6">
    <source>
        <dbReference type="SMART" id="SM00062"/>
    </source>
</evidence>
<dbReference type="PANTHER" id="PTHR35936:SF17">
    <property type="entry name" value="ARGININE-BINDING EXTRACELLULAR PROTEIN ARTP"/>
    <property type="match status" value="1"/>
</dbReference>
<accession>A0A7X8TNM2</accession>
<evidence type="ECO:0000313" key="7">
    <source>
        <dbReference type="EMBL" id="NLS11323.1"/>
    </source>
</evidence>
<comment type="caution">
    <text evidence="7">The sequence shown here is derived from an EMBL/GenBank/DDBJ whole genome shotgun (WGS) entry which is preliminary data.</text>
</comment>
<evidence type="ECO:0000256" key="2">
    <source>
        <dbReference type="ARBA" id="ARBA00010333"/>
    </source>
</evidence>
<evidence type="ECO:0000256" key="3">
    <source>
        <dbReference type="ARBA" id="ARBA00022729"/>
    </source>
</evidence>
<feature type="domain" description="Solute-binding protein family 3/N-terminal" evidence="6">
    <location>
        <begin position="38"/>
        <end position="288"/>
    </location>
</feature>
<feature type="transmembrane region" description="Helical" evidence="5">
    <location>
        <begin position="12"/>
        <end position="34"/>
    </location>
</feature>
<keyword evidence="5" id="KW-1133">Transmembrane helix</keyword>
<keyword evidence="8" id="KW-1185">Reference proteome</keyword>
<evidence type="ECO:0000313" key="8">
    <source>
        <dbReference type="Proteomes" id="UP000535589"/>
    </source>
</evidence>
<gene>
    <name evidence="7" type="ORF">HGP28_00295</name>
</gene>
<evidence type="ECO:0000256" key="1">
    <source>
        <dbReference type="ARBA" id="ARBA00004196"/>
    </source>
</evidence>
<dbReference type="InterPro" id="IPR001638">
    <property type="entry name" value="Solute-binding_3/MltF_N"/>
</dbReference>
<proteinExistence type="inferred from homology"/>
<dbReference type="Gene3D" id="3.40.190.10">
    <property type="entry name" value="Periplasmic binding protein-like II"/>
    <property type="match status" value="2"/>
</dbReference>
<dbReference type="AlphaFoldDB" id="A0A7X8TNM2"/>
<dbReference type="SUPFAM" id="SSF53850">
    <property type="entry name" value="Periplasmic binding protein-like II"/>
    <property type="match status" value="1"/>
</dbReference>
<dbReference type="SMART" id="SM00062">
    <property type="entry name" value="PBPb"/>
    <property type="match status" value="1"/>
</dbReference>
<evidence type="ECO:0000256" key="5">
    <source>
        <dbReference type="SAM" id="Phobius"/>
    </source>
</evidence>
<keyword evidence="5" id="KW-0472">Membrane</keyword>
<name>A0A7X8TNM2_9VIBR</name>
<organism evidence="7 8">
    <name type="scientific">Vibrio agarilyticus</name>
    <dbReference type="NCBI Taxonomy" id="2726741"/>
    <lineage>
        <taxon>Bacteria</taxon>
        <taxon>Pseudomonadati</taxon>
        <taxon>Pseudomonadota</taxon>
        <taxon>Gammaproteobacteria</taxon>
        <taxon>Vibrionales</taxon>
        <taxon>Vibrionaceae</taxon>
        <taxon>Vibrio</taxon>
    </lineage>
</organism>
<dbReference type="GO" id="GO:0030313">
    <property type="term" value="C:cell envelope"/>
    <property type="evidence" value="ECO:0007669"/>
    <property type="project" value="UniProtKB-SubCell"/>
</dbReference>
<dbReference type="InterPro" id="IPR018313">
    <property type="entry name" value="SBP_3_CS"/>
</dbReference>